<dbReference type="NCBIfam" id="TIGR01648">
    <property type="entry name" value="hnRNP-R-Q"/>
    <property type="match status" value="1"/>
</dbReference>
<dbReference type="PANTHER" id="PTHR21245">
    <property type="entry name" value="HETEROGENEOUS NUCLEAR RIBONUCLEOPROTEIN"/>
    <property type="match status" value="1"/>
</dbReference>
<feature type="domain" description="RRM" evidence="7">
    <location>
        <begin position="25"/>
        <end position="103"/>
    </location>
</feature>
<keyword evidence="4 5" id="KW-0694">RNA-binding</keyword>
<dbReference type="AlphaFoldDB" id="A0A8J2S6R4"/>
<dbReference type="GO" id="GO:0003723">
    <property type="term" value="F:RNA binding"/>
    <property type="evidence" value="ECO:0007669"/>
    <property type="project" value="UniProtKB-UniRule"/>
</dbReference>
<evidence type="ECO:0000256" key="2">
    <source>
        <dbReference type="ARBA" id="ARBA00022490"/>
    </source>
</evidence>
<dbReference type="FunFam" id="3.30.70.330:FF:000022">
    <property type="entry name" value="APOBEC1 complementation factor isoform X1"/>
    <property type="match status" value="1"/>
</dbReference>
<dbReference type="CDD" id="cd12250">
    <property type="entry name" value="RRM2_hnRNPR_like"/>
    <property type="match status" value="1"/>
</dbReference>
<keyword evidence="3" id="KW-0677">Repeat</keyword>
<evidence type="ECO:0000259" key="7">
    <source>
        <dbReference type="PROSITE" id="PS50102"/>
    </source>
</evidence>
<feature type="domain" description="RRM" evidence="7">
    <location>
        <begin position="200"/>
        <end position="272"/>
    </location>
</feature>
<comment type="caution">
    <text evidence="8">The sequence shown here is derived from an EMBL/GenBank/DDBJ whole genome shotgun (WGS) entry which is preliminary data.</text>
</comment>
<protein>
    <recommendedName>
        <fullName evidence="7">RRM domain-containing protein</fullName>
    </recommendedName>
</protein>
<evidence type="ECO:0000256" key="5">
    <source>
        <dbReference type="PROSITE-ProRule" id="PRU00176"/>
    </source>
</evidence>
<reference evidence="8" key="1">
    <citation type="submission" date="2021-11" db="EMBL/GenBank/DDBJ databases">
        <authorList>
            <person name="Schell T."/>
        </authorList>
    </citation>
    <scope>NUCLEOTIDE SEQUENCE</scope>
    <source>
        <strain evidence="8">M5</strain>
    </source>
</reference>
<feature type="region of interest" description="Disordered" evidence="6">
    <location>
        <begin position="1"/>
        <end position="23"/>
    </location>
</feature>
<comment type="subcellular location">
    <subcellularLocation>
        <location evidence="1">Cytoplasm</location>
    </subcellularLocation>
</comment>
<dbReference type="Pfam" id="PF00076">
    <property type="entry name" value="RRM_1"/>
    <property type="match status" value="3"/>
</dbReference>
<organism evidence="8 9">
    <name type="scientific">Daphnia galeata</name>
    <dbReference type="NCBI Taxonomy" id="27404"/>
    <lineage>
        <taxon>Eukaryota</taxon>
        <taxon>Metazoa</taxon>
        <taxon>Ecdysozoa</taxon>
        <taxon>Arthropoda</taxon>
        <taxon>Crustacea</taxon>
        <taxon>Branchiopoda</taxon>
        <taxon>Diplostraca</taxon>
        <taxon>Cladocera</taxon>
        <taxon>Anomopoda</taxon>
        <taxon>Daphniidae</taxon>
        <taxon>Daphnia</taxon>
    </lineage>
</organism>
<dbReference type="EMBL" id="CAKKLH010000315">
    <property type="protein sequence ID" value="CAH0111701.1"/>
    <property type="molecule type" value="Genomic_DNA"/>
</dbReference>
<dbReference type="InterPro" id="IPR006535">
    <property type="entry name" value="HnRNP_R/Q_splicing_fac"/>
</dbReference>
<dbReference type="Gene3D" id="3.30.70.330">
    <property type="match status" value="3"/>
</dbReference>
<evidence type="ECO:0000256" key="6">
    <source>
        <dbReference type="SAM" id="MobiDB-lite"/>
    </source>
</evidence>
<dbReference type="InterPro" id="IPR035979">
    <property type="entry name" value="RBD_domain_sf"/>
</dbReference>
<proteinExistence type="predicted"/>
<evidence type="ECO:0000313" key="8">
    <source>
        <dbReference type="EMBL" id="CAH0111701.1"/>
    </source>
</evidence>
<sequence>MLRSGQRKYGGPPIDWTGPPPTKGSEVFVGKIPRDLMEDELLPVFQSVGPVFEIRLMMDANGANRGFAFVTYATPADAGQAIQKLNRYEIRPGRFIGVIRSMDNCRLFIGGIPKDKSEDDIRDEMSRITDGVVRVILYSSIVDKRKNRGFAFIEYESHRAAALARKKCMPGRLMLWGKCVAVDWAEPEPIVEEEILSKVRVLYVRNLMVSTKEKELEELFDTVSDGGVEKVKILNDFAFIHFGSRLQAQQAMDALQDQELNGTKMQITWAKPVGDKLKRCNVRSKLVQVPSPRGFTSGMSPQIRYPATVQQMWPHMTFSHPAAIQAHSLPHQTFPSYPLYHHQNPLQNYMMPGRRQNQLPVDLYCNDYPTQMNSTFIRQQRNETNVCPATSQLNLFMPPWGANGYTDNMLASWCQMYDLGEPIVELRKSADDRYSAKITIPNMGLPYNMFTSAESYETEKEAQQAITGCAIAYLNQIIGDNKGESPLAVQVEHLSL</sequence>
<dbReference type="OrthoDB" id="3800936at2759"/>
<dbReference type="GO" id="GO:0005737">
    <property type="term" value="C:cytoplasm"/>
    <property type="evidence" value="ECO:0007669"/>
    <property type="project" value="UniProtKB-SubCell"/>
</dbReference>
<dbReference type="InterPro" id="IPR000504">
    <property type="entry name" value="RRM_dom"/>
</dbReference>
<dbReference type="Proteomes" id="UP000789390">
    <property type="component" value="Unassembled WGS sequence"/>
</dbReference>
<evidence type="ECO:0000256" key="1">
    <source>
        <dbReference type="ARBA" id="ARBA00004496"/>
    </source>
</evidence>
<name>A0A8J2S6R4_9CRUS</name>
<dbReference type="CDD" id="cd12249">
    <property type="entry name" value="RRM1_hnRNPR_like"/>
    <property type="match status" value="1"/>
</dbReference>
<keyword evidence="2" id="KW-0963">Cytoplasm</keyword>
<dbReference type="InterPro" id="IPR012677">
    <property type="entry name" value="Nucleotide-bd_a/b_plait_sf"/>
</dbReference>
<dbReference type="SUPFAM" id="SSF54928">
    <property type="entry name" value="RNA-binding domain, RBD"/>
    <property type="match status" value="3"/>
</dbReference>
<feature type="domain" description="RRM" evidence="7">
    <location>
        <begin position="105"/>
        <end position="187"/>
    </location>
</feature>
<dbReference type="PROSITE" id="PS50102">
    <property type="entry name" value="RRM"/>
    <property type="match status" value="3"/>
</dbReference>
<keyword evidence="9" id="KW-1185">Reference proteome</keyword>
<evidence type="ECO:0000256" key="4">
    <source>
        <dbReference type="ARBA" id="ARBA00022884"/>
    </source>
</evidence>
<accession>A0A8J2S6R4</accession>
<evidence type="ECO:0000313" key="9">
    <source>
        <dbReference type="Proteomes" id="UP000789390"/>
    </source>
</evidence>
<dbReference type="SMART" id="SM00360">
    <property type="entry name" value="RRM"/>
    <property type="match status" value="3"/>
</dbReference>
<evidence type="ECO:0000256" key="3">
    <source>
        <dbReference type="ARBA" id="ARBA00022737"/>
    </source>
</evidence>
<gene>
    <name evidence="8" type="ORF">DGAL_LOCUS15352</name>
</gene>